<dbReference type="NCBIfam" id="TIGR00724">
    <property type="entry name" value="urea_amlyse_rel"/>
    <property type="match status" value="1"/>
</dbReference>
<keyword evidence="3" id="KW-0067">ATP-binding</keyword>
<gene>
    <name evidence="5" type="ORF">C7437_101767</name>
</gene>
<keyword evidence="6" id="KW-1185">Reference proteome</keyword>
<dbReference type="Pfam" id="PF02626">
    <property type="entry name" value="CT_A_B"/>
    <property type="match status" value="1"/>
</dbReference>
<accession>A0A2W7MKI7</accession>
<reference evidence="5 6" key="1">
    <citation type="submission" date="2018-06" db="EMBL/GenBank/DDBJ databases">
        <title>Genomic Encyclopedia of Type Strains, Phase IV (KMG-IV): sequencing the most valuable type-strain genomes for metagenomic binning, comparative biology and taxonomic classification.</title>
        <authorList>
            <person name="Goeker M."/>
        </authorList>
    </citation>
    <scope>NUCLEOTIDE SEQUENCE [LARGE SCALE GENOMIC DNA]</scope>
    <source>
        <strain evidence="5 6">DSM 5</strain>
    </source>
</reference>
<feature type="domain" description="Carboxyltransferase" evidence="4">
    <location>
        <begin position="24"/>
        <end position="314"/>
    </location>
</feature>
<dbReference type="SUPFAM" id="SSF50891">
    <property type="entry name" value="Cyclophilin-like"/>
    <property type="match status" value="1"/>
</dbReference>
<evidence type="ECO:0000259" key="4">
    <source>
        <dbReference type="SMART" id="SM00797"/>
    </source>
</evidence>
<dbReference type="GO" id="GO:0016787">
    <property type="term" value="F:hydrolase activity"/>
    <property type="evidence" value="ECO:0007669"/>
    <property type="project" value="UniProtKB-KW"/>
</dbReference>
<keyword evidence="2" id="KW-0378">Hydrolase</keyword>
<proteinExistence type="predicted"/>
<sequence>MTVKVLNAGLLTTIQDIGRYGSQKYGVIVSGAMDSYSLRIANILVGNMEDEACLEITLYGTTLHFEDDTLIAITGGDFQTTIDGVNAPLWRPVLIKKNSILKFKSAIQGSRAYIAFAGGISTPIIMESKSTYLRAKIGGLEGRAIQKGDILSFGEPTDYSQELFQRLDKKSINWSINFNEIINLNQNQVIQILKGTEFQLFDKESQHTLFEKPYIVTLQSDRMGYRLEGPPLSLSESFELLSEGVTFGTIQIPTSGQPIILMADRQTTGGYPKIGQVITADLPSLAQLQPTATIRFKEVTILEAENLLIKKEKFIHNIKKAIHNKVFNE</sequence>
<dbReference type="PANTHER" id="PTHR43309">
    <property type="entry name" value="5-OXOPROLINASE SUBUNIT C"/>
    <property type="match status" value="1"/>
</dbReference>
<evidence type="ECO:0000313" key="5">
    <source>
        <dbReference type="EMBL" id="PZX07647.1"/>
    </source>
</evidence>
<dbReference type="InterPro" id="IPR029000">
    <property type="entry name" value="Cyclophilin-like_dom_sf"/>
</dbReference>
<dbReference type="AlphaFoldDB" id="A0A2W7MKI7"/>
<dbReference type="PANTHER" id="PTHR43309:SF5">
    <property type="entry name" value="5-OXOPROLINASE SUBUNIT C"/>
    <property type="match status" value="1"/>
</dbReference>
<dbReference type="Proteomes" id="UP000248646">
    <property type="component" value="Unassembled WGS sequence"/>
</dbReference>
<dbReference type="Gene3D" id="2.40.100.10">
    <property type="entry name" value="Cyclophilin-like"/>
    <property type="match status" value="1"/>
</dbReference>
<keyword evidence="1" id="KW-0547">Nucleotide-binding</keyword>
<evidence type="ECO:0000256" key="1">
    <source>
        <dbReference type="ARBA" id="ARBA00022741"/>
    </source>
</evidence>
<dbReference type="EMBL" id="QKZI01000001">
    <property type="protein sequence ID" value="PZX07647.1"/>
    <property type="molecule type" value="Genomic_DNA"/>
</dbReference>
<organism evidence="5 6">
    <name type="scientific">Psychrobacillus insolitus</name>
    <dbReference type="NCBI Taxonomy" id="1461"/>
    <lineage>
        <taxon>Bacteria</taxon>
        <taxon>Bacillati</taxon>
        <taxon>Bacillota</taxon>
        <taxon>Bacilli</taxon>
        <taxon>Bacillales</taxon>
        <taxon>Bacillaceae</taxon>
        <taxon>Psychrobacillus</taxon>
    </lineage>
</organism>
<dbReference type="SMART" id="SM00797">
    <property type="entry name" value="AHS2"/>
    <property type="match status" value="1"/>
</dbReference>
<dbReference type="OrthoDB" id="9782422at2"/>
<evidence type="ECO:0000256" key="2">
    <source>
        <dbReference type="ARBA" id="ARBA00022801"/>
    </source>
</evidence>
<dbReference type="InterPro" id="IPR003778">
    <property type="entry name" value="CT_A_B"/>
</dbReference>
<dbReference type="InterPro" id="IPR052708">
    <property type="entry name" value="PxpC"/>
</dbReference>
<protein>
    <submittedName>
        <fullName evidence="5">Antagonist of KipI</fullName>
    </submittedName>
</protein>
<dbReference type="RefSeq" id="WP_111438281.1">
    <property type="nucleotide sequence ID" value="NZ_QKZI01000001.1"/>
</dbReference>
<dbReference type="GO" id="GO:0005524">
    <property type="term" value="F:ATP binding"/>
    <property type="evidence" value="ECO:0007669"/>
    <property type="project" value="UniProtKB-KW"/>
</dbReference>
<comment type="caution">
    <text evidence="5">The sequence shown here is derived from an EMBL/GenBank/DDBJ whole genome shotgun (WGS) entry which is preliminary data.</text>
</comment>
<evidence type="ECO:0000313" key="6">
    <source>
        <dbReference type="Proteomes" id="UP000248646"/>
    </source>
</evidence>
<evidence type="ECO:0000256" key="3">
    <source>
        <dbReference type="ARBA" id="ARBA00022840"/>
    </source>
</evidence>
<name>A0A2W7MKI7_9BACI</name>